<dbReference type="InterPro" id="IPR019775">
    <property type="entry name" value="WD40_repeat_CS"/>
</dbReference>
<dbReference type="Proteomes" id="UP001233271">
    <property type="component" value="Chromosome 6"/>
</dbReference>
<feature type="repeat" description="WD" evidence="3">
    <location>
        <begin position="118"/>
        <end position="150"/>
    </location>
</feature>
<dbReference type="EMBL" id="AP028217">
    <property type="protein sequence ID" value="BEI93694.1"/>
    <property type="molecule type" value="Genomic_DNA"/>
</dbReference>
<organism evidence="5 6">
    <name type="scientific">Cutaneotrichosporon cavernicola</name>
    <dbReference type="NCBI Taxonomy" id="279322"/>
    <lineage>
        <taxon>Eukaryota</taxon>
        <taxon>Fungi</taxon>
        <taxon>Dikarya</taxon>
        <taxon>Basidiomycota</taxon>
        <taxon>Agaricomycotina</taxon>
        <taxon>Tremellomycetes</taxon>
        <taxon>Trichosporonales</taxon>
        <taxon>Trichosporonaceae</taxon>
        <taxon>Cutaneotrichosporon</taxon>
    </lineage>
</organism>
<feature type="repeat" description="WD" evidence="3">
    <location>
        <begin position="354"/>
        <end position="397"/>
    </location>
</feature>
<protein>
    <recommendedName>
        <fullName evidence="7">WD40 repeat-like protein</fullName>
    </recommendedName>
</protein>
<dbReference type="PROSITE" id="PS50082">
    <property type="entry name" value="WD_REPEATS_2"/>
    <property type="match status" value="4"/>
</dbReference>
<feature type="repeat" description="WD" evidence="3">
    <location>
        <begin position="208"/>
        <end position="241"/>
    </location>
</feature>
<evidence type="ECO:0000313" key="6">
    <source>
        <dbReference type="Proteomes" id="UP001233271"/>
    </source>
</evidence>
<dbReference type="Pfam" id="PF00400">
    <property type="entry name" value="WD40"/>
    <property type="match status" value="5"/>
</dbReference>
<gene>
    <name evidence="5" type="primary">SQT1</name>
    <name evidence="5" type="ORF">CcaverHIS019_0601530</name>
</gene>
<feature type="compositionally biased region" description="Acidic residues" evidence="4">
    <location>
        <begin position="11"/>
        <end position="54"/>
    </location>
</feature>
<dbReference type="PROSITE" id="PS00678">
    <property type="entry name" value="WD_REPEATS_1"/>
    <property type="match status" value="1"/>
</dbReference>
<dbReference type="PROSITE" id="PS50294">
    <property type="entry name" value="WD_REPEATS_REGION"/>
    <property type="match status" value="2"/>
</dbReference>
<reference evidence="5" key="1">
    <citation type="journal article" date="2023" name="BMC Genomics">
        <title>Chromosome-level genome assemblies of Cutaneotrichosporon spp. (Trichosporonales, Basidiomycota) reveal imbalanced evolution between nucleotide sequences and chromosome synteny.</title>
        <authorList>
            <person name="Kobayashi Y."/>
            <person name="Kayamori A."/>
            <person name="Aoki K."/>
            <person name="Shiwa Y."/>
            <person name="Matsutani M."/>
            <person name="Fujita N."/>
            <person name="Sugita T."/>
            <person name="Iwasaki W."/>
            <person name="Tanaka N."/>
            <person name="Takashima M."/>
        </authorList>
    </citation>
    <scope>NUCLEOTIDE SEQUENCE</scope>
    <source>
        <strain evidence="5">HIS019</strain>
    </source>
</reference>
<dbReference type="InterPro" id="IPR015943">
    <property type="entry name" value="WD40/YVTN_repeat-like_dom_sf"/>
</dbReference>
<keyword evidence="1 3" id="KW-0853">WD repeat</keyword>
<dbReference type="SMART" id="SM00320">
    <property type="entry name" value="WD40"/>
    <property type="match status" value="8"/>
</dbReference>
<dbReference type="SUPFAM" id="SSF50978">
    <property type="entry name" value="WD40 repeat-like"/>
    <property type="match status" value="1"/>
</dbReference>
<dbReference type="InterPro" id="IPR051179">
    <property type="entry name" value="WD_repeat_multifunction"/>
</dbReference>
<evidence type="ECO:0008006" key="7">
    <source>
        <dbReference type="Google" id="ProtNLM"/>
    </source>
</evidence>
<dbReference type="AlphaFoldDB" id="A0AA48L809"/>
<accession>A0AA48L809</accession>
<evidence type="ECO:0000313" key="5">
    <source>
        <dbReference type="EMBL" id="BEI93694.1"/>
    </source>
</evidence>
<name>A0AA48L809_9TREE</name>
<dbReference type="KEGG" id="ccac:CcaHIS019_0601530"/>
<dbReference type="GeneID" id="85497564"/>
<proteinExistence type="predicted"/>
<keyword evidence="6" id="KW-1185">Reference proteome</keyword>
<evidence type="ECO:0000256" key="1">
    <source>
        <dbReference type="ARBA" id="ARBA00022574"/>
    </source>
</evidence>
<feature type="repeat" description="WD" evidence="3">
    <location>
        <begin position="176"/>
        <end position="207"/>
    </location>
</feature>
<dbReference type="RefSeq" id="XP_060458959.1">
    <property type="nucleotide sequence ID" value="XM_060602580.1"/>
</dbReference>
<dbReference type="Gene3D" id="2.130.10.10">
    <property type="entry name" value="YVTN repeat-like/Quinoprotein amine dehydrogenase"/>
    <property type="match status" value="1"/>
</dbReference>
<dbReference type="PANTHER" id="PTHR19857:SF8">
    <property type="entry name" value="ANGIO-ASSOCIATED MIGRATORY CELL PROTEIN"/>
    <property type="match status" value="1"/>
</dbReference>
<evidence type="ECO:0000256" key="4">
    <source>
        <dbReference type="SAM" id="MobiDB-lite"/>
    </source>
</evidence>
<dbReference type="InterPro" id="IPR001680">
    <property type="entry name" value="WD40_rpt"/>
</dbReference>
<dbReference type="PANTHER" id="PTHR19857">
    <property type="entry name" value="MITOCHONDRIAL DIVISION PROTEIN 1-RELATED"/>
    <property type="match status" value="1"/>
</dbReference>
<dbReference type="InterPro" id="IPR036322">
    <property type="entry name" value="WD40_repeat_dom_sf"/>
</dbReference>
<dbReference type="CDD" id="cd00200">
    <property type="entry name" value="WD40"/>
    <property type="match status" value="1"/>
</dbReference>
<keyword evidence="2" id="KW-0677">Repeat</keyword>
<feature type="region of interest" description="Disordered" evidence="4">
    <location>
        <begin position="1"/>
        <end position="60"/>
    </location>
</feature>
<sequence>MQAERENDNPTVEDEVIQDEEIAEIVDDDGMGEPMDDDDMDEDETMELGEEELGDNSIGSSSVHEAQKSVFALHAHPAFPNPPLAVSGGEDDLAYIFAPLPEESGAAINGDNWAPIKLDGHSDSVVAVEFSHDGEMVATAGMDGKVRVWKRTSSGEDFTGWAPLAELDAGSEVQWLHWHPRGPVVAAGCEDSNVWLWQLPSGDVMTVLTGHTMPVTAGVFPPPLGRQLLTTSLDSTLILWNPSASAPMFKLGVFHSSTEMADPAEHGITALAVSPNGSLAAVGSASGKVKLVSLPKGEIVGSLEGHTEGESIEALAFVDVLGGAGGGKGVVLVSGGTDGKGFVWDCATGRVRAELQHDEPITSLAVHPAPNVHLVTSGSADRTLKTWDVRNGSLIGHHKGHAGVINGVVVTPALAGEPSPAGLPASQLIMSAGDEGVSLMWRV</sequence>
<evidence type="ECO:0000256" key="2">
    <source>
        <dbReference type="ARBA" id="ARBA00022737"/>
    </source>
</evidence>
<evidence type="ECO:0000256" key="3">
    <source>
        <dbReference type="PROSITE-ProRule" id="PRU00221"/>
    </source>
</evidence>